<dbReference type="AlphaFoldDB" id="A0A4Y1RTK7"/>
<dbReference type="EMBL" id="AP019303">
    <property type="protein sequence ID" value="BBH07093.1"/>
    <property type="molecule type" value="Genomic_DNA"/>
</dbReference>
<dbReference type="CDD" id="cd09272">
    <property type="entry name" value="RNase_HI_RT_Ty1"/>
    <property type="match status" value="1"/>
</dbReference>
<name>A0A4Y1RTK7_PRUDU</name>
<protein>
    <submittedName>
        <fullName evidence="1">Transposable element protein</fullName>
    </submittedName>
</protein>
<accession>A0A4Y1RTK7</accession>
<proteinExistence type="predicted"/>
<sequence length="112" mass="12487">MEEANLLTKMIGGMTALSNYYPTRHHLFGTCPKPFHAPATITSHGCRLFGLFDISSLLRVKGCAITRRSTTGYCVFLGNSLISWQTKRQRTVSLSFAEAKYRAMNSTCCEIT</sequence>
<evidence type="ECO:0000313" key="1">
    <source>
        <dbReference type="EMBL" id="BBH07093.1"/>
    </source>
</evidence>
<gene>
    <name evidence="1" type="ORF">Prudu_018919</name>
</gene>
<feature type="non-terminal residue" evidence="1">
    <location>
        <position position="112"/>
    </location>
</feature>
<reference evidence="1" key="1">
    <citation type="journal article" date="2019" name="Science">
        <title>Mutation of a bHLH transcription factor allowed almond domestication.</title>
        <authorList>
            <person name="Sanchez-Perez R."/>
            <person name="Pavan S."/>
            <person name="Mazzeo R."/>
            <person name="Moldovan C."/>
            <person name="Aiese Cigliano R."/>
            <person name="Del Cueto J."/>
            <person name="Ricciardi F."/>
            <person name="Lotti C."/>
            <person name="Ricciardi L."/>
            <person name="Dicenta F."/>
            <person name="Lopez-Marques R.L."/>
            <person name="Lindberg Moller B."/>
        </authorList>
    </citation>
    <scope>NUCLEOTIDE SEQUENCE</scope>
</reference>
<organism evidence="1">
    <name type="scientific">Prunus dulcis</name>
    <name type="common">Almond</name>
    <name type="synonym">Amygdalus dulcis</name>
    <dbReference type="NCBI Taxonomy" id="3755"/>
    <lineage>
        <taxon>Eukaryota</taxon>
        <taxon>Viridiplantae</taxon>
        <taxon>Streptophyta</taxon>
        <taxon>Embryophyta</taxon>
        <taxon>Tracheophyta</taxon>
        <taxon>Spermatophyta</taxon>
        <taxon>Magnoliopsida</taxon>
        <taxon>eudicotyledons</taxon>
        <taxon>Gunneridae</taxon>
        <taxon>Pentapetalae</taxon>
        <taxon>rosids</taxon>
        <taxon>fabids</taxon>
        <taxon>Rosales</taxon>
        <taxon>Rosaceae</taxon>
        <taxon>Amygdaloideae</taxon>
        <taxon>Amygdaleae</taxon>
        <taxon>Prunus</taxon>
    </lineage>
</organism>
<dbReference type="PANTHER" id="PTHR11439">
    <property type="entry name" value="GAG-POL-RELATED RETROTRANSPOSON"/>
    <property type="match status" value="1"/>
</dbReference>
<dbReference type="PANTHER" id="PTHR11439:SF487">
    <property type="entry name" value="RNA-DIRECTED DNA POLYMERASE"/>
    <property type="match status" value="1"/>
</dbReference>